<name>A0A2B4SSH3_STYPI</name>
<dbReference type="EMBL" id="LSMT01000036">
    <property type="protein sequence ID" value="PFX31417.1"/>
    <property type="molecule type" value="Genomic_DNA"/>
</dbReference>
<reference evidence="3" key="1">
    <citation type="journal article" date="2017" name="bioRxiv">
        <title>Comparative analysis of the genomes of Stylophora pistillata and Acropora digitifera provides evidence for extensive differences between species of corals.</title>
        <authorList>
            <person name="Voolstra C.R."/>
            <person name="Li Y."/>
            <person name="Liew Y.J."/>
            <person name="Baumgarten S."/>
            <person name="Zoccola D."/>
            <person name="Flot J.-F."/>
            <person name="Tambutte S."/>
            <person name="Allemand D."/>
            <person name="Aranda M."/>
        </authorList>
    </citation>
    <scope>NUCLEOTIDE SEQUENCE [LARGE SCALE GENOMIC DNA]</scope>
</reference>
<evidence type="ECO:0000256" key="1">
    <source>
        <dbReference type="SAM" id="MobiDB-lite"/>
    </source>
</evidence>
<dbReference type="Proteomes" id="UP000225706">
    <property type="component" value="Unassembled WGS sequence"/>
</dbReference>
<evidence type="ECO:0000313" key="2">
    <source>
        <dbReference type="EMBL" id="PFX31417.1"/>
    </source>
</evidence>
<proteinExistence type="predicted"/>
<dbReference type="Gene3D" id="1.10.340.70">
    <property type="match status" value="1"/>
</dbReference>
<organism evidence="2 3">
    <name type="scientific">Stylophora pistillata</name>
    <name type="common">Smooth cauliflower coral</name>
    <dbReference type="NCBI Taxonomy" id="50429"/>
    <lineage>
        <taxon>Eukaryota</taxon>
        <taxon>Metazoa</taxon>
        <taxon>Cnidaria</taxon>
        <taxon>Anthozoa</taxon>
        <taxon>Hexacorallia</taxon>
        <taxon>Scleractinia</taxon>
        <taxon>Astrocoeniina</taxon>
        <taxon>Pocilloporidae</taxon>
        <taxon>Stylophora</taxon>
    </lineage>
</organism>
<accession>A0A2B4SSH3</accession>
<evidence type="ECO:0000313" key="3">
    <source>
        <dbReference type="Proteomes" id="UP000225706"/>
    </source>
</evidence>
<protein>
    <submittedName>
        <fullName evidence="2">Uncharacterized protein</fullName>
    </submittedName>
</protein>
<feature type="compositionally biased region" description="Basic and acidic residues" evidence="1">
    <location>
        <begin position="1"/>
        <end position="10"/>
    </location>
</feature>
<comment type="caution">
    <text evidence="2">The sequence shown here is derived from an EMBL/GenBank/DDBJ whole genome shotgun (WGS) entry which is preliminary data.</text>
</comment>
<gene>
    <name evidence="2" type="ORF">AWC38_SpisGene3770</name>
</gene>
<keyword evidence="3" id="KW-1185">Reference proteome</keyword>
<dbReference type="AlphaFoldDB" id="A0A2B4SSH3"/>
<sequence length="335" mass="38148">MDETYAERANENTGRQRNNAGPLPRTLYDLFLNCLRARSATTLPEWKCCWPSGPELKAAGFPKPRGGITRRERFKSWAERMDIRFDAEANCHVLVYKRTGKIIIPVEEFQTVVRKVHSIGHYDARKTFSVIQEKYTVGHRDFGIDKSIISVVVETCPSCLMKGKLANGLRNGDNHQLEHDRLPPVTYNGKFLSDAKSMVANAPDSKCIWFDKSVLTDNQDFNSKLQGLINELRGELGAVLRGSRDARDRLLNKISITKFVVNEQKNSSQQSTEIPEYNQKFIDDMKSLLESYRIHGREKLFHADMELLAGAYKTAGYTDLFLQSVEALIRSLLSR</sequence>
<dbReference type="OrthoDB" id="5955164at2759"/>
<feature type="region of interest" description="Disordered" evidence="1">
    <location>
        <begin position="1"/>
        <end position="21"/>
    </location>
</feature>